<protein>
    <submittedName>
        <fullName evidence="1">Uncharacterized protein</fullName>
    </submittedName>
</protein>
<comment type="caution">
    <text evidence="1">The sequence shown here is derived from an EMBL/GenBank/DDBJ whole genome shotgun (WGS) entry which is preliminary data.</text>
</comment>
<evidence type="ECO:0000313" key="1">
    <source>
        <dbReference type="EMBL" id="MBT1701840.1"/>
    </source>
</evidence>
<organism evidence="1 2">
    <name type="scientific">Chryseosolibacter indicus</name>
    <dbReference type="NCBI Taxonomy" id="2782351"/>
    <lineage>
        <taxon>Bacteria</taxon>
        <taxon>Pseudomonadati</taxon>
        <taxon>Bacteroidota</taxon>
        <taxon>Cytophagia</taxon>
        <taxon>Cytophagales</taxon>
        <taxon>Chryseotaleaceae</taxon>
        <taxon>Chryseosolibacter</taxon>
    </lineage>
</organism>
<dbReference type="RefSeq" id="WP_254151540.1">
    <property type="nucleotide sequence ID" value="NZ_JAHESD010000002.1"/>
</dbReference>
<sequence>MNKINLNAPYKIIPNKYKQYQKHYNIPAAECILVPTKTYGDQILCNVIWKNETGQMLIKADLMFSSSNIIAVDAIKDFILYKTWEEHIGKALA</sequence>
<dbReference type="Proteomes" id="UP000772618">
    <property type="component" value="Unassembled WGS sequence"/>
</dbReference>
<keyword evidence="2" id="KW-1185">Reference proteome</keyword>
<dbReference type="EMBL" id="JAHESD010000002">
    <property type="protein sequence ID" value="MBT1701840.1"/>
    <property type="molecule type" value="Genomic_DNA"/>
</dbReference>
<accession>A0ABS5VLY3</accession>
<name>A0ABS5VLY3_9BACT</name>
<proteinExistence type="predicted"/>
<gene>
    <name evidence="1" type="ORF">KK060_01025</name>
</gene>
<evidence type="ECO:0000313" key="2">
    <source>
        <dbReference type="Proteomes" id="UP000772618"/>
    </source>
</evidence>
<reference evidence="1 2" key="1">
    <citation type="submission" date="2021-05" db="EMBL/GenBank/DDBJ databases">
        <title>A Polyphasic approach of four new species of the genus Ohtaekwangia: Ohtaekwangia histidinii sp. nov., Ohtaekwangia cretensis sp. nov., Ohtaekwangia indiensis sp. nov., Ohtaekwangia reichenbachii sp. nov. from diverse environment.</title>
        <authorList>
            <person name="Octaviana S."/>
        </authorList>
    </citation>
    <scope>NUCLEOTIDE SEQUENCE [LARGE SCALE GENOMIC DNA]</scope>
    <source>
        <strain evidence="1 2">PWU20</strain>
    </source>
</reference>